<name>A0A6M6A7H9_KLEPN</name>
<geneLocation type="plasmid" evidence="1">
    <name>pPM48_140</name>
</geneLocation>
<reference evidence="2" key="1">
    <citation type="submission" date="2019-10" db="EMBL/GenBank/DDBJ databases">
        <title>Tracking microevolution events of conjugative virulence plasmid p15WZ-82_Vir during transmission.</title>
        <authorList>
            <person name="Yang X."/>
        </authorList>
    </citation>
    <scope>NUCLEOTIDE SEQUENCE</scope>
    <source>
        <strain evidence="1">PM48</strain>
        <strain evidence="2">PM48TC</strain>
        <plasmid evidence="1">pPM48_140</plasmid>
        <plasmid evidence="2">pPM48TC_140</plasmid>
    </source>
</reference>
<geneLocation type="plasmid" evidence="2">
    <name>pPM48TC_140</name>
</geneLocation>
<protein>
    <submittedName>
        <fullName evidence="2">Uncharacterized protein</fullName>
    </submittedName>
</protein>
<evidence type="ECO:0000313" key="1">
    <source>
        <dbReference type="EMBL" id="QJX12815.1"/>
    </source>
</evidence>
<evidence type="ECO:0000313" key="2">
    <source>
        <dbReference type="EMBL" id="QJX13427.1"/>
    </source>
</evidence>
<sequence length="82" mass="9329">MVNVNSENITEIDYKIDAYLIKQGFNMTILKQIKSMNSGINKSVLIFRPCQEVRNILLTVRIITIIPCVNVMLISKMEVTGL</sequence>
<keyword evidence="2" id="KW-0614">Plasmid</keyword>
<dbReference type="EMBL" id="MN543582">
    <property type="protein sequence ID" value="QJX13427.1"/>
    <property type="molecule type" value="Genomic_DNA"/>
</dbReference>
<accession>A0A6M6A7H9</accession>
<proteinExistence type="predicted"/>
<dbReference type="EMBL" id="MN543579">
    <property type="protein sequence ID" value="QJX12815.1"/>
    <property type="molecule type" value="Genomic_DNA"/>
</dbReference>
<dbReference type="AlphaFoldDB" id="A0A6M6A7H9"/>
<organism evidence="2">
    <name type="scientific">Klebsiella pneumoniae</name>
    <dbReference type="NCBI Taxonomy" id="573"/>
    <lineage>
        <taxon>Bacteria</taxon>
        <taxon>Pseudomonadati</taxon>
        <taxon>Pseudomonadota</taxon>
        <taxon>Gammaproteobacteria</taxon>
        <taxon>Enterobacterales</taxon>
        <taxon>Enterobacteriaceae</taxon>
        <taxon>Klebsiella/Raoultella group</taxon>
        <taxon>Klebsiella</taxon>
        <taxon>Klebsiella pneumoniae complex</taxon>
    </lineage>
</organism>